<keyword evidence="5" id="KW-1185">Reference proteome</keyword>
<feature type="transmembrane region" description="Helical" evidence="1">
    <location>
        <begin position="163"/>
        <end position="183"/>
    </location>
</feature>
<dbReference type="AlphaFoldDB" id="A0AAW3ZT08"/>
<evidence type="ECO:0000313" key="3">
    <source>
        <dbReference type="EMBL" id="MBE2986542.1"/>
    </source>
</evidence>
<dbReference type="GO" id="GO:0005886">
    <property type="term" value="C:plasma membrane"/>
    <property type="evidence" value="ECO:0007669"/>
    <property type="project" value="TreeGrafter"/>
</dbReference>
<dbReference type="RefSeq" id="WP_169936329.1">
    <property type="nucleotide sequence ID" value="NZ_CP012545.1"/>
</dbReference>
<dbReference type="InterPro" id="IPR051311">
    <property type="entry name" value="DedA_domain"/>
</dbReference>
<accession>A0AAW3ZT08</accession>
<reference evidence="4 5" key="1">
    <citation type="submission" date="2015-08" db="EMBL/GenBank/DDBJ databases">
        <title>Comparative genomics of the Campylobacter concisus group.</title>
        <authorList>
            <person name="Yee E."/>
            <person name="Chapman M.H."/>
            <person name="Huynh S."/>
            <person name="Bono J.L."/>
            <person name="On S.L."/>
            <person name="St Leger J."/>
            <person name="Foster G."/>
            <person name="Parker C.T."/>
            <person name="Miller W.G."/>
        </authorList>
    </citation>
    <scope>NUCLEOTIDE SEQUENCE [LARGE SCALE GENOMIC DNA]</scope>
    <source>
        <strain evidence="4 5">RM9337</strain>
    </source>
</reference>
<dbReference type="Proteomes" id="UP000650616">
    <property type="component" value="Unassembled WGS sequence"/>
</dbReference>
<dbReference type="InterPro" id="IPR032816">
    <property type="entry name" value="VTT_dom"/>
</dbReference>
<keyword evidence="1" id="KW-1133">Transmembrane helix</keyword>
<keyword evidence="1" id="KW-0472">Membrane</keyword>
<dbReference type="PANTHER" id="PTHR42709:SF2">
    <property type="entry name" value="INNER MEMBRANE PROTEIN YOHD"/>
    <property type="match status" value="1"/>
</dbReference>
<comment type="caution">
    <text evidence="4">The sequence shown here is derived from an EMBL/GenBank/DDBJ whole genome shotgun (WGS) entry which is preliminary data.</text>
</comment>
<dbReference type="Proteomes" id="UP001318760">
    <property type="component" value="Unassembled WGS sequence"/>
</dbReference>
<dbReference type="EMBL" id="LIWG01000007">
    <property type="protein sequence ID" value="MBE3608362.1"/>
    <property type="molecule type" value="Genomic_DNA"/>
</dbReference>
<proteinExistence type="predicted"/>
<reference evidence="3 6" key="2">
    <citation type="submission" date="2020-10" db="EMBL/GenBank/DDBJ databases">
        <title>Campylobacter californiensis sp. nov. isolated from cattle and feral swine in California.</title>
        <authorList>
            <person name="Miller W.G."/>
        </authorList>
    </citation>
    <scope>NUCLEOTIDE SEQUENCE [LARGE SCALE GENOMIC DNA]</scope>
    <source>
        <strain evidence="3 6">RM12919</strain>
    </source>
</reference>
<name>A0AAW3ZT08_9BACT</name>
<feature type="transmembrane region" description="Helical" evidence="1">
    <location>
        <begin position="129"/>
        <end position="151"/>
    </location>
</feature>
<evidence type="ECO:0000259" key="2">
    <source>
        <dbReference type="Pfam" id="PF09335"/>
    </source>
</evidence>
<gene>
    <name evidence="3" type="ORF">CCAL12919_05270</name>
    <name evidence="4" type="ORF">CCAL9337_06450</name>
</gene>
<dbReference type="PANTHER" id="PTHR42709">
    <property type="entry name" value="ALKALINE PHOSPHATASE LIKE PROTEIN"/>
    <property type="match status" value="1"/>
</dbReference>
<dbReference type="Pfam" id="PF09335">
    <property type="entry name" value="VTT_dom"/>
    <property type="match status" value="1"/>
</dbReference>
<evidence type="ECO:0000313" key="4">
    <source>
        <dbReference type="EMBL" id="MBE3608362.1"/>
    </source>
</evidence>
<dbReference type="EMBL" id="JADBHS010000008">
    <property type="protein sequence ID" value="MBE2986542.1"/>
    <property type="molecule type" value="Genomic_DNA"/>
</dbReference>
<organism evidence="4 5">
    <name type="scientific">Campylobacter californiensis</name>
    <dbReference type="NCBI Taxonomy" id="1032243"/>
    <lineage>
        <taxon>Bacteria</taxon>
        <taxon>Pseudomonadati</taxon>
        <taxon>Campylobacterota</taxon>
        <taxon>Epsilonproteobacteria</taxon>
        <taxon>Campylobacterales</taxon>
        <taxon>Campylobacteraceae</taxon>
        <taxon>Campylobacter</taxon>
    </lineage>
</organism>
<evidence type="ECO:0000256" key="1">
    <source>
        <dbReference type="SAM" id="Phobius"/>
    </source>
</evidence>
<feature type="transmembrane region" description="Helical" evidence="1">
    <location>
        <begin position="15"/>
        <end position="39"/>
    </location>
</feature>
<feature type="transmembrane region" description="Helical" evidence="1">
    <location>
        <begin position="46"/>
        <end position="67"/>
    </location>
</feature>
<sequence>MEETLKNLMLNYHQYAYIILFFWCIMEGELALILGGILAHEGHVDVALAIFVAGIGAFVGDQIYFYLGRYNKKYIAKKLVAQRRKFAIAHIMLKKYGWPIIFIQRYMYGFRVIIPMSIGLTRYSAKKYAFINLISGWCWAAITILLAWVFGQAIWDTINIIEAHWYVAIPLIGAFLAALFFGFRSIENKILKERKNRRDEISNNR</sequence>
<evidence type="ECO:0000313" key="6">
    <source>
        <dbReference type="Proteomes" id="UP001318760"/>
    </source>
</evidence>
<feature type="domain" description="VTT" evidence="2">
    <location>
        <begin position="29"/>
        <end position="146"/>
    </location>
</feature>
<keyword evidence="1" id="KW-0812">Transmembrane</keyword>
<evidence type="ECO:0000313" key="5">
    <source>
        <dbReference type="Proteomes" id="UP000650616"/>
    </source>
</evidence>
<protein>
    <submittedName>
        <fullName evidence="4">DedA family protein</fullName>
    </submittedName>
</protein>